<evidence type="ECO:0000256" key="5">
    <source>
        <dbReference type="ARBA" id="ARBA00023136"/>
    </source>
</evidence>
<dbReference type="InterPro" id="IPR020846">
    <property type="entry name" value="MFS_dom"/>
</dbReference>
<dbReference type="SUPFAM" id="SSF103473">
    <property type="entry name" value="MFS general substrate transporter"/>
    <property type="match status" value="1"/>
</dbReference>
<organism evidence="8 9">
    <name type="scientific">Devosia oryzisoli</name>
    <dbReference type="NCBI Taxonomy" id="2774138"/>
    <lineage>
        <taxon>Bacteria</taxon>
        <taxon>Pseudomonadati</taxon>
        <taxon>Pseudomonadota</taxon>
        <taxon>Alphaproteobacteria</taxon>
        <taxon>Hyphomicrobiales</taxon>
        <taxon>Devosiaceae</taxon>
        <taxon>Devosia</taxon>
    </lineage>
</organism>
<feature type="transmembrane region" description="Helical" evidence="6">
    <location>
        <begin position="390"/>
        <end position="414"/>
    </location>
</feature>
<comment type="subcellular location">
    <subcellularLocation>
        <location evidence="1">Membrane</location>
        <topology evidence="1">Multi-pass membrane protein</topology>
    </subcellularLocation>
</comment>
<keyword evidence="9" id="KW-1185">Reference proteome</keyword>
<protein>
    <submittedName>
        <fullName evidence="8">MFS transporter</fullName>
    </submittedName>
</protein>
<keyword evidence="3 6" id="KW-0812">Transmembrane</keyword>
<feature type="transmembrane region" description="Helical" evidence="6">
    <location>
        <begin position="353"/>
        <end position="370"/>
    </location>
</feature>
<feature type="transmembrane region" description="Helical" evidence="6">
    <location>
        <begin position="226"/>
        <end position="244"/>
    </location>
</feature>
<feature type="transmembrane region" description="Helical" evidence="6">
    <location>
        <begin position="135"/>
        <end position="160"/>
    </location>
</feature>
<dbReference type="PANTHER" id="PTHR42718:SF9">
    <property type="entry name" value="MAJOR FACILITATOR SUPERFAMILY MULTIDRUG TRANSPORTER MFSC"/>
    <property type="match status" value="1"/>
</dbReference>
<feature type="transmembrane region" description="Helical" evidence="6">
    <location>
        <begin position="166"/>
        <end position="187"/>
    </location>
</feature>
<feature type="transmembrane region" description="Helical" evidence="6">
    <location>
        <begin position="199"/>
        <end position="220"/>
    </location>
</feature>
<dbReference type="Gene3D" id="1.20.1250.20">
    <property type="entry name" value="MFS general substrate transporter like domains"/>
    <property type="match status" value="1"/>
</dbReference>
<dbReference type="Proteomes" id="UP000654108">
    <property type="component" value="Unassembled WGS sequence"/>
</dbReference>
<accession>A0A927IQU1</accession>
<evidence type="ECO:0000256" key="3">
    <source>
        <dbReference type="ARBA" id="ARBA00022692"/>
    </source>
</evidence>
<dbReference type="GO" id="GO:0016020">
    <property type="term" value="C:membrane"/>
    <property type="evidence" value="ECO:0007669"/>
    <property type="project" value="UniProtKB-SubCell"/>
</dbReference>
<evidence type="ECO:0000256" key="4">
    <source>
        <dbReference type="ARBA" id="ARBA00022989"/>
    </source>
</evidence>
<feature type="transmembrane region" description="Helical" evidence="6">
    <location>
        <begin position="78"/>
        <end position="100"/>
    </location>
</feature>
<keyword evidence="4 6" id="KW-1133">Transmembrane helix</keyword>
<evidence type="ECO:0000256" key="6">
    <source>
        <dbReference type="SAM" id="Phobius"/>
    </source>
</evidence>
<evidence type="ECO:0000256" key="1">
    <source>
        <dbReference type="ARBA" id="ARBA00004141"/>
    </source>
</evidence>
<dbReference type="EMBL" id="JACYFU010000002">
    <property type="protein sequence ID" value="MBD8066000.1"/>
    <property type="molecule type" value="Genomic_DNA"/>
</dbReference>
<gene>
    <name evidence="8" type="ORF">IC608_10990</name>
</gene>
<feature type="transmembrane region" description="Helical" evidence="6">
    <location>
        <begin position="265"/>
        <end position="290"/>
    </location>
</feature>
<sequence length="464" mass="46393">MTMTSMTGHHMRLTALAMTMLLPSAGTSIANVALPTLAVEFGASSQDVQWVVIAYLLATTTIIVAAGRLGDMLGRRRILLIGIALFGAASAAAALAPSLWPLVAARAAQGLGSAIMMALAVAGVGDLVPKHRAGAAMGLLGSVSAVGTALGPSLGGALIAVSGWQAVFSCLALLAAATLVLGLLAFPRDRHPAGARIELDIPGIGSLAISLGAFALVTTLEVDLQSALLLAAVALVAVIAFVMIERSATAPLVQLGELRNRPLSAGLVAIGLISIIMMSTLVVSPFYLAHVLDLDPFATGLVMSVGPAVAALTGVPAGRVVDRIGGPRVSFIGLGGVIIGAALMVLLPAAAGVPGYIAALSSITAGYALFQSANNTSIMSGAAGDRRGAVSGLLALARNLGLISGASVMGAIFAGTSQLAIAGLPAGAEVGMRMTFLVATLIALAATMVTFWGTRRPVDPTPHS</sequence>
<dbReference type="GO" id="GO:0022857">
    <property type="term" value="F:transmembrane transporter activity"/>
    <property type="evidence" value="ECO:0007669"/>
    <property type="project" value="InterPro"/>
</dbReference>
<feature type="transmembrane region" description="Helical" evidence="6">
    <location>
        <begin position="106"/>
        <end position="128"/>
    </location>
</feature>
<feature type="transmembrane region" description="Helical" evidence="6">
    <location>
        <begin position="48"/>
        <end position="66"/>
    </location>
</feature>
<reference evidence="8" key="1">
    <citation type="submission" date="2020-09" db="EMBL/GenBank/DDBJ databases">
        <title>Genome seq and assembly of Devosia sp.</title>
        <authorList>
            <person name="Chhetri G."/>
        </authorList>
    </citation>
    <scope>NUCLEOTIDE SEQUENCE</scope>
    <source>
        <strain evidence="8">PTR5</strain>
    </source>
</reference>
<dbReference type="Gene3D" id="1.20.1720.10">
    <property type="entry name" value="Multidrug resistance protein D"/>
    <property type="match status" value="1"/>
</dbReference>
<dbReference type="InterPro" id="IPR011701">
    <property type="entry name" value="MFS"/>
</dbReference>
<feature type="domain" description="Major facilitator superfamily (MFS) profile" evidence="7">
    <location>
        <begin position="12"/>
        <end position="458"/>
    </location>
</feature>
<feature type="transmembrane region" description="Helical" evidence="6">
    <location>
        <begin position="296"/>
        <end position="317"/>
    </location>
</feature>
<evidence type="ECO:0000313" key="9">
    <source>
        <dbReference type="Proteomes" id="UP000654108"/>
    </source>
</evidence>
<dbReference type="PROSITE" id="PS50850">
    <property type="entry name" value="MFS"/>
    <property type="match status" value="1"/>
</dbReference>
<dbReference type="RefSeq" id="WP_191775261.1">
    <property type="nucleotide sequence ID" value="NZ_JACYFU010000002.1"/>
</dbReference>
<feature type="transmembrane region" description="Helical" evidence="6">
    <location>
        <begin position="434"/>
        <end position="454"/>
    </location>
</feature>
<dbReference type="PRINTS" id="PR01036">
    <property type="entry name" value="TCRTETB"/>
</dbReference>
<evidence type="ECO:0000313" key="8">
    <source>
        <dbReference type="EMBL" id="MBD8066000.1"/>
    </source>
</evidence>
<feature type="transmembrane region" description="Helical" evidence="6">
    <location>
        <begin position="329"/>
        <end position="347"/>
    </location>
</feature>
<proteinExistence type="predicted"/>
<evidence type="ECO:0000256" key="2">
    <source>
        <dbReference type="ARBA" id="ARBA00022448"/>
    </source>
</evidence>
<dbReference type="PANTHER" id="PTHR42718">
    <property type="entry name" value="MAJOR FACILITATOR SUPERFAMILY MULTIDRUG TRANSPORTER MFSC"/>
    <property type="match status" value="1"/>
</dbReference>
<evidence type="ECO:0000259" key="7">
    <source>
        <dbReference type="PROSITE" id="PS50850"/>
    </source>
</evidence>
<keyword evidence="2" id="KW-0813">Transport</keyword>
<name>A0A927IQU1_9HYPH</name>
<dbReference type="Pfam" id="PF07690">
    <property type="entry name" value="MFS_1"/>
    <property type="match status" value="1"/>
</dbReference>
<comment type="caution">
    <text evidence="8">The sequence shown here is derived from an EMBL/GenBank/DDBJ whole genome shotgun (WGS) entry which is preliminary data.</text>
</comment>
<keyword evidence="5 6" id="KW-0472">Membrane</keyword>
<dbReference type="InterPro" id="IPR036259">
    <property type="entry name" value="MFS_trans_sf"/>
</dbReference>
<dbReference type="AlphaFoldDB" id="A0A927IQU1"/>
<dbReference type="CDD" id="cd17321">
    <property type="entry name" value="MFS_MMR_MDR_like"/>
    <property type="match status" value="1"/>
</dbReference>